<dbReference type="EMBL" id="JAMXFF010000029">
    <property type="protein sequence ID" value="MCT7968249.1"/>
    <property type="molecule type" value="Genomic_DNA"/>
</dbReference>
<feature type="domain" description="HTH marR-type" evidence="4">
    <location>
        <begin position="27"/>
        <end position="87"/>
    </location>
</feature>
<keyword evidence="2" id="KW-0238">DNA-binding</keyword>
<dbReference type="InterPro" id="IPR052362">
    <property type="entry name" value="HTH-GbsR_regulator"/>
</dbReference>
<reference evidence="5 6" key="1">
    <citation type="journal article" date="2022" name="Front. Microbiol.">
        <title>High genomic differentiation and limited gene flow indicate recent cryptic speciation within the genus Laspinema (cyanobacteria).</title>
        <authorList>
            <person name="Stanojkovic A."/>
            <person name="Skoupy S."/>
            <person name="Skaloud P."/>
            <person name="Dvorak P."/>
        </authorList>
    </citation>
    <scope>NUCLEOTIDE SEQUENCE [LARGE SCALE GENOMIC DNA]</scope>
    <source>
        <strain evidence="5 6">D2a</strain>
    </source>
</reference>
<evidence type="ECO:0000256" key="3">
    <source>
        <dbReference type="ARBA" id="ARBA00023163"/>
    </source>
</evidence>
<dbReference type="InterPro" id="IPR036388">
    <property type="entry name" value="WH-like_DNA-bd_sf"/>
</dbReference>
<gene>
    <name evidence="5" type="ORF">NG799_18215</name>
</gene>
<dbReference type="Proteomes" id="UP001525890">
    <property type="component" value="Unassembled WGS sequence"/>
</dbReference>
<dbReference type="InterPro" id="IPR036390">
    <property type="entry name" value="WH_DNA-bd_sf"/>
</dbReference>
<evidence type="ECO:0000256" key="2">
    <source>
        <dbReference type="ARBA" id="ARBA00023125"/>
    </source>
</evidence>
<comment type="caution">
    <text evidence="5">The sequence shown here is derived from an EMBL/GenBank/DDBJ whole genome shotgun (WGS) entry which is preliminary data.</text>
</comment>
<dbReference type="InterPro" id="IPR000835">
    <property type="entry name" value="HTH_MarR-typ"/>
</dbReference>
<proteinExistence type="predicted"/>
<keyword evidence="1" id="KW-0805">Transcription regulation</keyword>
<protein>
    <submittedName>
        <fullName evidence="5">MarR family transcriptional regulator</fullName>
    </submittedName>
</protein>
<evidence type="ECO:0000313" key="5">
    <source>
        <dbReference type="EMBL" id="MCT7968249.1"/>
    </source>
</evidence>
<keyword evidence="3" id="KW-0804">Transcription</keyword>
<name>A0ABT2MU18_9CYAN</name>
<dbReference type="Pfam" id="PF12802">
    <property type="entry name" value="MarR_2"/>
    <property type="match status" value="1"/>
</dbReference>
<dbReference type="RefSeq" id="WP_368007782.1">
    <property type="nucleotide sequence ID" value="NZ_JAMXFF010000029.1"/>
</dbReference>
<sequence>MSRVDKEAQQFELRRFVEEVGLLFELSGMPRMAGRILGWLLIADPPHQSLSQLAEALQASKGSISTMSRLLIQAGIVDRISLPGDRRDYFCIKLGAWTELIQQKTAQIKAVREIAERGLGLLEGEPDQRRQRLEEMRNFHAFFEGELPRLVQRWEREREGKHP</sequence>
<keyword evidence="6" id="KW-1185">Reference proteome</keyword>
<dbReference type="SUPFAM" id="SSF46785">
    <property type="entry name" value="Winged helix' DNA-binding domain"/>
    <property type="match status" value="1"/>
</dbReference>
<dbReference type="Gene3D" id="1.10.287.160">
    <property type="entry name" value="HR1 repeat"/>
    <property type="match status" value="1"/>
</dbReference>
<organism evidence="5 6">
    <name type="scientific">Laspinema palackyanum D2a</name>
    <dbReference type="NCBI Taxonomy" id="2953684"/>
    <lineage>
        <taxon>Bacteria</taxon>
        <taxon>Bacillati</taxon>
        <taxon>Cyanobacteriota</taxon>
        <taxon>Cyanophyceae</taxon>
        <taxon>Oscillatoriophycideae</taxon>
        <taxon>Oscillatoriales</taxon>
        <taxon>Laspinemataceae</taxon>
        <taxon>Laspinema</taxon>
        <taxon>Laspinema palackyanum</taxon>
    </lineage>
</organism>
<dbReference type="PANTHER" id="PTHR38465">
    <property type="entry name" value="HTH-TYPE TRANSCRIPTIONAL REGULATOR MJ1563-RELATED"/>
    <property type="match status" value="1"/>
</dbReference>
<evidence type="ECO:0000259" key="4">
    <source>
        <dbReference type="Pfam" id="PF12802"/>
    </source>
</evidence>
<evidence type="ECO:0000256" key="1">
    <source>
        <dbReference type="ARBA" id="ARBA00023015"/>
    </source>
</evidence>
<accession>A0ABT2MU18</accession>
<evidence type="ECO:0000313" key="6">
    <source>
        <dbReference type="Proteomes" id="UP001525890"/>
    </source>
</evidence>
<dbReference type="PANTHER" id="PTHR38465:SF2">
    <property type="entry name" value="HTH-TYPE TRANSCRIPTIONAL REGULATOR MMPR5"/>
    <property type="match status" value="1"/>
</dbReference>
<dbReference type="Gene3D" id="1.10.10.10">
    <property type="entry name" value="Winged helix-like DNA-binding domain superfamily/Winged helix DNA-binding domain"/>
    <property type="match status" value="1"/>
</dbReference>